<accession>A0A940WVP5</accession>
<organism evidence="3 4">
    <name type="scientific">Microbispora oryzae</name>
    <dbReference type="NCBI Taxonomy" id="2806554"/>
    <lineage>
        <taxon>Bacteria</taxon>
        <taxon>Bacillati</taxon>
        <taxon>Actinomycetota</taxon>
        <taxon>Actinomycetes</taxon>
        <taxon>Streptosporangiales</taxon>
        <taxon>Streptosporangiaceae</taxon>
        <taxon>Microbispora</taxon>
    </lineage>
</organism>
<evidence type="ECO:0000313" key="4">
    <source>
        <dbReference type="Proteomes" id="UP000674234"/>
    </source>
</evidence>
<dbReference type="EMBL" id="JAFCNB010000029">
    <property type="protein sequence ID" value="MBP2708255.1"/>
    <property type="molecule type" value="Genomic_DNA"/>
</dbReference>
<keyword evidence="2" id="KW-1133">Transmembrane helix</keyword>
<feature type="region of interest" description="Disordered" evidence="1">
    <location>
        <begin position="80"/>
        <end position="105"/>
    </location>
</feature>
<reference evidence="3" key="1">
    <citation type="submission" date="2021-02" db="EMBL/GenBank/DDBJ databases">
        <title>Draft genome sequence of Microbispora sp. RL4-1S isolated from rice leaves in Thailand.</title>
        <authorList>
            <person name="Muangham S."/>
            <person name="Duangmal K."/>
        </authorList>
    </citation>
    <scope>NUCLEOTIDE SEQUENCE</scope>
    <source>
        <strain evidence="3">RL4-1S</strain>
    </source>
</reference>
<comment type="caution">
    <text evidence="3">The sequence shown here is derived from an EMBL/GenBank/DDBJ whole genome shotgun (WGS) entry which is preliminary data.</text>
</comment>
<keyword evidence="2" id="KW-0472">Membrane</keyword>
<evidence type="ECO:0000313" key="3">
    <source>
        <dbReference type="EMBL" id="MBP2708255.1"/>
    </source>
</evidence>
<evidence type="ECO:0000256" key="1">
    <source>
        <dbReference type="SAM" id="MobiDB-lite"/>
    </source>
</evidence>
<dbReference type="Proteomes" id="UP000674234">
    <property type="component" value="Unassembled WGS sequence"/>
</dbReference>
<evidence type="ECO:0000256" key="2">
    <source>
        <dbReference type="SAM" id="Phobius"/>
    </source>
</evidence>
<proteinExistence type="predicted"/>
<protein>
    <submittedName>
        <fullName evidence="3">Uncharacterized protein</fullName>
    </submittedName>
</protein>
<dbReference type="RefSeq" id="WP_210159517.1">
    <property type="nucleotide sequence ID" value="NZ_JAFCNB010000029.1"/>
</dbReference>
<keyword evidence="2" id="KW-0812">Transmembrane</keyword>
<sequence>MTKGDQRRDGITYRFHPAEGTWEFVPPRFVRHRLVLAVAGISVVSALAGLLLGLTLDRSPLRIGGSAAAVSGPASGAIGTPASPELCGPAETPRPTWPYGRREPA</sequence>
<gene>
    <name evidence="3" type="ORF">JOL79_31195</name>
</gene>
<name>A0A940WVP5_9ACTN</name>
<dbReference type="AlphaFoldDB" id="A0A940WVP5"/>
<keyword evidence="4" id="KW-1185">Reference proteome</keyword>
<feature type="transmembrane region" description="Helical" evidence="2">
    <location>
        <begin position="34"/>
        <end position="56"/>
    </location>
</feature>